<comment type="caution">
    <text evidence="4">The sequence shown here is derived from an EMBL/GenBank/DDBJ whole genome shotgun (WGS) entry which is preliminary data.</text>
</comment>
<dbReference type="SUPFAM" id="SSF56317">
    <property type="entry name" value="Carbon-nitrogen hydrolase"/>
    <property type="match status" value="1"/>
</dbReference>
<feature type="compositionally biased region" description="Acidic residues" evidence="3">
    <location>
        <begin position="543"/>
        <end position="571"/>
    </location>
</feature>
<name>A0A6A4JH26_APOLU</name>
<reference evidence="4" key="1">
    <citation type="journal article" date="2021" name="Mol. Ecol. Resour.">
        <title>Apolygus lucorum genome provides insights into omnivorousness and mesophyll feeding.</title>
        <authorList>
            <person name="Liu Y."/>
            <person name="Liu H."/>
            <person name="Wang H."/>
            <person name="Huang T."/>
            <person name="Liu B."/>
            <person name="Yang B."/>
            <person name="Yin L."/>
            <person name="Li B."/>
            <person name="Zhang Y."/>
            <person name="Zhang S."/>
            <person name="Jiang F."/>
            <person name="Zhang X."/>
            <person name="Ren Y."/>
            <person name="Wang B."/>
            <person name="Wang S."/>
            <person name="Lu Y."/>
            <person name="Wu K."/>
            <person name="Fan W."/>
            <person name="Wang G."/>
        </authorList>
    </citation>
    <scope>NUCLEOTIDE SEQUENCE</scope>
    <source>
        <strain evidence="4">12Hb</strain>
    </source>
</reference>
<evidence type="ECO:0000313" key="5">
    <source>
        <dbReference type="Proteomes" id="UP000466442"/>
    </source>
</evidence>
<dbReference type="InterPro" id="IPR040154">
    <property type="entry name" value="Biotinidase/VNN"/>
</dbReference>
<proteinExistence type="inferred from homology"/>
<organism evidence="4 5">
    <name type="scientific">Apolygus lucorum</name>
    <name type="common">Small green plant bug</name>
    <name type="synonym">Lygocoris lucorum</name>
    <dbReference type="NCBI Taxonomy" id="248454"/>
    <lineage>
        <taxon>Eukaryota</taxon>
        <taxon>Metazoa</taxon>
        <taxon>Ecdysozoa</taxon>
        <taxon>Arthropoda</taxon>
        <taxon>Hexapoda</taxon>
        <taxon>Insecta</taxon>
        <taxon>Pterygota</taxon>
        <taxon>Neoptera</taxon>
        <taxon>Paraneoptera</taxon>
        <taxon>Hemiptera</taxon>
        <taxon>Heteroptera</taxon>
        <taxon>Panheteroptera</taxon>
        <taxon>Cimicomorpha</taxon>
        <taxon>Miridae</taxon>
        <taxon>Mirini</taxon>
        <taxon>Apolygus</taxon>
    </lineage>
</organism>
<dbReference type="PROSITE" id="PS50263">
    <property type="entry name" value="CN_HYDROLASE"/>
    <property type="match status" value="1"/>
</dbReference>
<feature type="compositionally biased region" description="Basic and acidic residues" evidence="3">
    <location>
        <begin position="365"/>
        <end position="388"/>
    </location>
</feature>
<sequence>MPGKFVDSYPKNAPEAYPESFVGAVVNFEPSWTKGSPKMASLINAASFAKYAEQAAATGAEVLVFPEGAFRSTTGEPVPVDIPPLGSNMCDAVSFPDQSQIMSLLSCAAYSAKLFLVASVDEIVVNKTCSSQVVFDDDGTLVARHREYNCLDDDDDDDDQYFIMTPSEIKIGLILTQDLVEFEIVNDLVSSGVIHYALSYNSKEIFPFDSSLQTEHWWSFGRDVFLMASGLTRNAENDRRSGIYGGRSNGRCLPMVGDQGLVVADIPFQRGSSPNCLDVDWSTDRDRPLKRELRALGANRMTSHPAFRTNDKRYQVKSWSTSVSATSTNHDSKDSKDDSRNVKEAPNDSTDASKDSVDTSGDSEESSKDPTDASIDSKDAAKDGKHYDDYGAGDDYYDEVLVNEKVTMLPVTHDMSGLWTRLCQYDFCCSFYIETTPDDHHPGYRLMVFSGPSLDFGPNVRVDRCGLIQCHECEGNDVNTFLVQSNRPGLTPNVLTDGKSASPRIRFTEKSEPKMVADHNLRSVVSAVLQTVEKENSSHSGNNDDDEDDDEITPDDDDEDNDRNTPEEDETSNNHILRLMGKADGTMFQQGNAKQ</sequence>
<accession>A0A6A4JH26</accession>
<feature type="region of interest" description="Disordered" evidence="3">
    <location>
        <begin position="294"/>
        <end position="313"/>
    </location>
</feature>
<evidence type="ECO:0000256" key="3">
    <source>
        <dbReference type="SAM" id="MobiDB-lite"/>
    </source>
</evidence>
<evidence type="ECO:0000313" key="4">
    <source>
        <dbReference type="EMBL" id="KAF6204012.1"/>
    </source>
</evidence>
<gene>
    <name evidence="4" type="ORF">GE061_002351</name>
</gene>
<evidence type="ECO:0000256" key="1">
    <source>
        <dbReference type="ARBA" id="ARBA00008225"/>
    </source>
</evidence>
<keyword evidence="2" id="KW-0378">Hydrolase</keyword>
<keyword evidence="5" id="KW-1185">Reference proteome</keyword>
<dbReference type="EMBL" id="WIXP02000010">
    <property type="protein sequence ID" value="KAF6204012.1"/>
    <property type="molecule type" value="Genomic_DNA"/>
</dbReference>
<feature type="compositionally biased region" description="Basic and acidic residues" evidence="3">
    <location>
        <begin position="330"/>
        <end position="357"/>
    </location>
</feature>
<feature type="compositionally biased region" description="Polar residues" evidence="3">
    <location>
        <begin position="318"/>
        <end position="329"/>
    </location>
</feature>
<dbReference type="Proteomes" id="UP000466442">
    <property type="component" value="Unassembled WGS sequence"/>
</dbReference>
<dbReference type="PANTHER" id="PTHR10609">
    <property type="entry name" value="BIOTINIDASE-RELATED"/>
    <property type="match status" value="1"/>
</dbReference>
<dbReference type="InterPro" id="IPR036526">
    <property type="entry name" value="C-N_Hydrolase_sf"/>
</dbReference>
<feature type="region of interest" description="Disordered" evidence="3">
    <location>
        <begin position="532"/>
        <end position="595"/>
    </location>
</feature>
<evidence type="ECO:0000256" key="2">
    <source>
        <dbReference type="ARBA" id="ARBA00022801"/>
    </source>
</evidence>
<dbReference type="AlphaFoldDB" id="A0A6A4JH26"/>
<protein>
    <submittedName>
        <fullName evidence="4">Uncharacterized protein</fullName>
    </submittedName>
</protein>
<dbReference type="GO" id="GO:0016787">
    <property type="term" value="F:hydrolase activity"/>
    <property type="evidence" value="ECO:0007669"/>
    <property type="project" value="UniProtKB-KW"/>
</dbReference>
<dbReference type="Pfam" id="PF19018">
    <property type="entry name" value="Vanin_C"/>
    <property type="match status" value="1"/>
</dbReference>
<dbReference type="InterPro" id="IPR043957">
    <property type="entry name" value="Vanin_C"/>
</dbReference>
<comment type="similarity">
    <text evidence="1">Belongs to the carbon-nitrogen hydrolase superfamily. BTD/VNN family.</text>
</comment>
<feature type="region of interest" description="Disordered" evidence="3">
    <location>
        <begin position="318"/>
        <end position="388"/>
    </location>
</feature>
<dbReference type="PANTHER" id="PTHR10609:SF14">
    <property type="entry name" value="BIOTINIDASE"/>
    <property type="match status" value="1"/>
</dbReference>
<dbReference type="Gene3D" id="3.60.110.10">
    <property type="entry name" value="Carbon-nitrogen hydrolase"/>
    <property type="match status" value="1"/>
</dbReference>
<dbReference type="InterPro" id="IPR003010">
    <property type="entry name" value="C-N_Hydrolase"/>
</dbReference>